<proteinExistence type="predicted"/>
<feature type="domain" description="IPT/TIG" evidence="1">
    <location>
        <begin position="72"/>
        <end position="153"/>
    </location>
</feature>
<dbReference type="KEGG" id="poc:NCTC13071_00700"/>
<dbReference type="Proteomes" id="UP000274578">
    <property type="component" value="Chromosome 1"/>
</dbReference>
<dbReference type="RefSeq" id="WP_232000423.1">
    <property type="nucleotide sequence ID" value="NZ_LR134384.1"/>
</dbReference>
<dbReference type="SUPFAM" id="SSF81296">
    <property type="entry name" value="E set domains"/>
    <property type="match status" value="1"/>
</dbReference>
<dbReference type="PANTHER" id="PTHR13833:SF71">
    <property type="entry name" value="NHL DOMAIN-CONTAINING PROTEIN"/>
    <property type="match status" value="1"/>
</dbReference>
<reference evidence="2 3" key="1">
    <citation type="submission" date="2018-12" db="EMBL/GenBank/DDBJ databases">
        <authorList>
            <consortium name="Pathogen Informatics"/>
        </authorList>
    </citation>
    <scope>NUCLEOTIDE SEQUENCE [LARGE SCALE GENOMIC DNA]</scope>
    <source>
        <strain evidence="2 3">NCTC13071</strain>
    </source>
</reference>
<evidence type="ECO:0000259" key="1">
    <source>
        <dbReference type="Pfam" id="PF01833"/>
    </source>
</evidence>
<evidence type="ECO:0000313" key="3">
    <source>
        <dbReference type="Proteomes" id="UP000274578"/>
    </source>
</evidence>
<dbReference type="Pfam" id="PF01833">
    <property type="entry name" value="TIG"/>
    <property type="match status" value="1"/>
</dbReference>
<dbReference type="InterPro" id="IPR002909">
    <property type="entry name" value="IPT_dom"/>
</dbReference>
<name>A0A3S4T169_9BACT</name>
<dbReference type="InterPro" id="IPR014756">
    <property type="entry name" value="Ig_E-set"/>
</dbReference>
<accession>A0A3S4T169</accession>
<protein>
    <submittedName>
        <fullName evidence="2">NHL repeat</fullName>
    </submittedName>
</protein>
<dbReference type="Gene3D" id="2.60.40.10">
    <property type="entry name" value="Immunoglobulins"/>
    <property type="match status" value="1"/>
</dbReference>
<dbReference type="SUPFAM" id="SSF63825">
    <property type="entry name" value="YWTD domain"/>
    <property type="match status" value="1"/>
</dbReference>
<dbReference type="CDD" id="cd00603">
    <property type="entry name" value="IPT_PCSR"/>
    <property type="match status" value="1"/>
</dbReference>
<dbReference type="GeneID" id="85011593"/>
<gene>
    <name evidence="2" type="ORF">NCTC13071_00700</name>
</gene>
<dbReference type="InterPro" id="IPR013783">
    <property type="entry name" value="Ig-like_fold"/>
</dbReference>
<sequence length="469" mass="51787">MMNEVSPAHIHQNYISNLNNYMSDFINKLTKSTFLFLATGLSMGLVSCSDDYRYEAPKIGGIPFNRSLPVAVSEILPDSGGYLTQFVIKGSNFGTDPSKIDVIFNGNRKATVVSSDGTTLYGICPKQENGLNQVTVRVDSVGDPTVCPNRFKYTKVERVSVLAGKTGNGGYVDGNPIDARFNYMYGVGVVTGNNVIVMEGRNNRVRMISETDNKVITLLTGGPNFGHPAVTANRKRLYAIQIQQPHAVYCFDQTNNWSAKRLATSLQYKDGASQLKTVDGDIYACAMDDEEKFLYFRDHKGRFGRMEIANPDNVEILNENCGTVDKNTSYLAWSKVDKCFYLSVQNAQCIYKVSKDGQTVEQFAGFNGVGSQDGARMSASFKNPTGMAFDVDGNMYVTESMGFTIRKIGHTDGMVTTVAGIYTKSDNNKVEGLPLETTFNYPYDISVDDEGNFYIIEGWGSDVRKFAIE</sequence>
<organism evidence="2 3">
    <name type="scientific">Segatella oris</name>
    <dbReference type="NCBI Taxonomy" id="28135"/>
    <lineage>
        <taxon>Bacteria</taxon>
        <taxon>Pseudomonadati</taxon>
        <taxon>Bacteroidota</taxon>
        <taxon>Bacteroidia</taxon>
        <taxon>Bacteroidales</taxon>
        <taxon>Prevotellaceae</taxon>
        <taxon>Segatella</taxon>
    </lineage>
</organism>
<dbReference type="AlphaFoldDB" id="A0A3S4T169"/>
<dbReference type="EMBL" id="LR134384">
    <property type="protein sequence ID" value="VEH14718.1"/>
    <property type="molecule type" value="Genomic_DNA"/>
</dbReference>
<dbReference type="PANTHER" id="PTHR13833">
    <property type="match status" value="1"/>
</dbReference>
<dbReference type="Gene3D" id="2.120.10.30">
    <property type="entry name" value="TolB, C-terminal domain"/>
    <property type="match status" value="1"/>
</dbReference>
<evidence type="ECO:0000313" key="2">
    <source>
        <dbReference type="EMBL" id="VEH14718.1"/>
    </source>
</evidence>
<dbReference type="InterPro" id="IPR011042">
    <property type="entry name" value="6-blade_b-propeller_TolB-like"/>
</dbReference>